<dbReference type="InterPro" id="IPR000182">
    <property type="entry name" value="GNAT_dom"/>
</dbReference>
<sequence length="168" mass="18155">MPICLHTPRLMLRTVQASDLAPMVALFSDPDSMRYLGDGQSWGHEECALWLRQRICDDPRLAIGLLALSVRQSEEVVGFAGVAQCAGQAEYGAWIAILPAWRSNGFGTEALPVLIEHAQHDLAISPILAQLLHQNGAALRMLEKCGWGTAQDGVDLAVCELTVPQAVA</sequence>
<dbReference type="PANTHER" id="PTHR43792:SF1">
    <property type="entry name" value="N-ACETYLTRANSFERASE DOMAIN-CONTAINING PROTEIN"/>
    <property type="match status" value="1"/>
</dbReference>
<reference evidence="3" key="1">
    <citation type="journal article" date="2019" name="Int. J. Syst. Evol. Microbiol.">
        <title>The Global Catalogue of Microorganisms (GCM) 10K type strain sequencing project: providing services to taxonomists for standard genome sequencing and annotation.</title>
        <authorList>
            <consortium name="The Broad Institute Genomics Platform"/>
            <consortium name="The Broad Institute Genome Sequencing Center for Infectious Disease"/>
            <person name="Wu L."/>
            <person name="Ma J."/>
        </authorList>
    </citation>
    <scope>NUCLEOTIDE SEQUENCE [LARGE SCALE GENOMIC DNA]</scope>
    <source>
        <strain evidence="3">JCM 18401</strain>
    </source>
</reference>
<dbReference type="RefSeq" id="WP_345334777.1">
    <property type="nucleotide sequence ID" value="NZ_BAABJZ010000022.1"/>
</dbReference>
<gene>
    <name evidence="2" type="ORF">GCM10023333_15460</name>
</gene>
<keyword evidence="3" id="KW-1185">Reference proteome</keyword>
<dbReference type="PROSITE" id="PS51186">
    <property type="entry name" value="GNAT"/>
    <property type="match status" value="1"/>
</dbReference>
<evidence type="ECO:0000313" key="3">
    <source>
        <dbReference type="Proteomes" id="UP001499988"/>
    </source>
</evidence>
<accession>A0ABP9EP43</accession>
<organism evidence="2 3">
    <name type="scientific">Ferrimonas pelagia</name>
    <dbReference type="NCBI Taxonomy" id="1177826"/>
    <lineage>
        <taxon>Bacteria</taxon>
        <taxon>Pseudomonadati</taxon>
        <taxon>Pseudomonadota</taxon>
        <taxon>Gammaproteobacteria</taxon>
        <taxon>Alteromonadales</taxon>
        <taxon>Ferrimonadaceae</taxon>
        <taxon>Ferrimonas</taxon>
    </lineage>
</organism>
<name>A0ABP9EP43_9GAMM</name>
<dbReference type="Proteomes" id="UP001499988">
    <property type="component" value="Unassembled WGS sequence"/>
</dbReference>
<protein>
    <recommendedName>
        <fullName evidence="1">N-acetyltransferase domain-containing protein</fullName>
    </recommendedName>
</protein>
<proteinExistence type="predicted"/>
<dbReference type="Gene3D" id="3.40.630.30">
    <property type="match status" value="1"/>
</dbReference>
<feature type="domain" description="N-acetyltransferase" evidence="1">
    <location>
        <begin position="10"/>
        <end position="164"/>
    </location>
</feature>
<evidence type="ECO:0000313" key="2">
    <source>
        <dbReference type="EMBL" id="GAA4882219.1"/>
    </source>
</evidence>
<dbReference type="PANTHER" id="PTHR43792">
    <property type="entry name" value="GNAT FAMILY, PUTATIVE (AFU_ORTHOLOGUE AFUA_3G00765)-RELATED-RELATED"/>
    <property type="match status" value="1"/>
</dbReference>
<dbReference type="InterPro" id="IPR051531">
    <property type="entry name" value="N-acetyltransferase"/>
</dbReference>
<dbReference type="InterPro" id="IPR016181">
    <property type="entry name" value="Acyl_CoA_acyltransferase"/>
</dbReference>
<dbReference type="CDD" id="cd04301">
    <property type="entry name" value="NAT_SF"/>
    <property type="match status" value="1"/>
</dbReference>
<comment type="caution">
    <text evidence="2">The sequence shown here is derived from an EMBL/GenBank/DDBJ whole genome shotgun (WGS) entry which is preliminary data.</text>
</comment>
<dbReference type="Pfam" id="PF13302">
    <property type="entry name" value="Acetyltransf_3"/>
    <property type="match status" value="1"/>
</dbReference>
<dbReference type="SUPFAM" id="SSF55729">
    <property type="entry name" value="Acyl-CoA N-acyltransferases (Nat)"/>
    <property type="match status" value="1"/>
</dbReference>
<dbReference type="EMBL" id="BAABJZ010000022">
    <property type="protein sequence ID" value="GAA4882219.1"/>
    <property type="molecule type" value="Genomic_DNA"/>
</dbReference>
<evidence type="ECO:0000259" key="1">
    <source>
        <dbReference type="PROSITE" id="PS51186"/>
    </source>
</evidence>